<dbReference type="OrthoDB" id="2430314at2759"/>
<keyword evidence="3" id="KW-1185">Reference proteome</keyword>
<dbReference type="EMBL" id="NHYE01004664">
    <property type="protein sequence ID" value="PPQ83046.1"/>
    <property type="molecule type" value="Genomic_DNA"/>
</dbReference>
<sequence>MARTYFQSQALQEPADCTARRRSALIACVIATLAAASAVVEAYRRRYDPEPYHTSILSGEEWVQDLQDGHKDRIKDNLGVQKHVFRQLKTELCTKGGLRRRRRVSNDEQIAVFLYQLTTNLSVRKTAE</sequence>
<reference evidence="2 3" key="1">
    <citation type="journal article" date="2018" name="Evol. Lett.">
        <title>Horizontal gene cluster transfer increased hallucinogenic mushroom diversity.</title>
        <authorList>
            <person name="Reynolds H.T."/>
            <person name="Vijayakumar V."/>
            <person name="Gluck-Thaler E."/>
            <person name="Korotkin H.B."/>
            <person name="Matheny P.B."/>
            <person name="Slot J.C."/>
        </authorList>
    </citation>
    <scope>NUCLEOTIDE SEQUENCE [LARGE SCALE GENOMIC DNA]</scope>
    <source>
        <strain evidence="2 3">SRW20</strain>
    </source>
</reference>
<feature type="domain" description="DUF8040" evidence="1">
    <location>
        <begin position="54"/>
        <end position="128"/>
    </location>
</feature>
<dbReference type="InParanoid" id="A0A409WX51"/>
<name>A0A409WX51_9AGAR</name>
<dbReference type="AlphaFoldDB" id="A0A409WX51"/>
<gene>
    <name evidence="2" type="ORF">CVT26_012197</name>
</gene>
<evidence type="ECO:0000313" key="2">
    <source>
        <dbReference type="EMBL" id="PPQ83046.1"/>
    </source>
</evidence>
<comment type="caution">
    <text evidence="2">The sequence shown here is derived from an EMBL/GenBank/DDBJ whole genome shotgun (WGS) entry which is preliminary data.</text>
</comment>
<dbReference type="Proteomes" id="UP000284706">
    <property type="component" value="Unassembled WGS sequence"/>
</dbReference>
<dbReference type="InterPro" id="IPR058353">
    <property type="entry name" value="DUF8040"/>
</dbReference>
<organism evidence="2 3">
    <name type="scientific">Gymnopilus dilepis</name>
    <dbReference type="NCBI Taxonomy" id="231916"/>
    <lineage>
        <taxon>Eukaryota</taxon>
        <taxon>Fungi</taxon>
        <taxon>Dikarya</taxon>
        <taxon>Basidiomycota</taxon>
        <taxon>Agaricomycotina</taxon>
        <taxon>Agaricomycetes</taxon>
        <taxon>Agaricomycetidae</taxon>
        <taxon>Agaricales</taxon>
        <taxon>Agaricineae</taxon>
        <taxon>Hymenogastraceae</taxon>
        <taxon>Gymnopilus</taxon>
    </lineage>
</organism>
<accession>A0A409WX51</accession>
<dbReference type="Pfam" id="PF26138">
    <property type="entry name" value="DUF8040"/>
    <property type="match status" value="1"/>
</dbReference>
<proteinExistence type="predicted"/>
<protein>
    <recommendedName>
        <fullName evidence="1">DUF8040 domain-containing protein</fullName>
    </recommendedName>
</protein>
<evidence type="ECO:0000313" key="3">
    <source>
        <dbReference type="Proteomes" id="UP000284706"/>
    </source>
</evidence>
<evidence type="ECO:0000259" key="1">
    <source>
        <dbReference type="Pfam" id="PF26138"/>
    </source>
</evidence>